<reference evidence="2 3" key="1">
    <citation type="submission" date="2024-09" db="EMBL/GenBank/DDBJ databases">
        <title>Novel species of the genus Pelomonas and Roseateles isolated from streams.</title>
        <authorList>
            <person name="Lu H."/>
        </authorList>
    </citation>
    <scope>NUCLEOTIDE SEQUENCE [LARGE SCALE GENOMIC DNA]</scope>
    <source>
        <strain evidence="2 3">DC23W</strain>
    </source>
</reference>
<name>A0ABW7ELB1_9BURK</name>
<dbReference type="Proteomes" id="UP001606300">
    <property type="component" value="Unassembled WGS sequence"/>
</dbReference>
<evidence type="ECO:0000313" key="3">
    <source>
        <dbReference type="Proteomes" id="UP001606300"/>
    </source>
</evidence>
<dbReference type="InterPro" id="IPR025737">
    <property type="entry name" value="FApF"/>
</dbReference>
<keyword evidence="3" id="KW-1185">Reference proteome</keyword>
<keyword evidence="1" id="KW-0732">Signal</keyword>
<evidence type="ECO:0000313" key="2">
    <source>
        <dbReference type="EMBL" id="MFG6413957.1"/>
    </source>
</evidence>
<sequence length="265" mass="28666">MNHYAALLTGLLALAFIGPACADEDDTIATDRPDFVESSNVVGKGRVQIETSLAWERDRQGGLTSRTASTPTLLRVGVADAWELRFETDGRLRQTIQEAGTTTKERGWSDLAVGVKWHQRDGDEATLTPGLAWLLHVDVDSGSGAFRGQGLRPSLRMVAEWELPGGWSAGVMPGLYRDRDEEGRHFTGAILAAVIGKSLTERLRGFVEVSGQQLASSRNGGSVITFDTGLAYLLDRNLQADVALSRGINKNAPDLSWTVGLSARF</sequence>
<dbReference type="RefSeq" id="WP_394470028.1">
    <property type="nucleotide sequence ID" value="NZ_JBIGHY010000002.1"/>
</dbReference>
<comment type="caution">
    <text evidence="2">The sequence shown here is derived from an EMBL/GenBank/DDBJ whole genome shotgun (WGS) entry which is preliminary data.</text>
</comment>
<feature type="signal peptide" evidence="1">
    <location>
        <begin position="1"/>
        <end position="22"/>
    </location>
</feature>
<proteinExistence type="predicted"/>
<dbReference type="EMBL" id="JBIGHY010000002">
    <property type="protein sequence ID" value="MFG6413957.1"/>
    <property type="molecule type" value="Genomic_DNA"/>
</dbReference>
<accession>A0ABW7ELB1</accession>
<protein>
    <submittedName>
        <fullName evidence="2">Transporter</fullName>
    </submittedName>
</protein>
<feature type="chain" id="PRO_5046755736" evidence="1">
    <location>
        <begin position="23"/>
        <end position="265"/>
    </location>
</feature>
<gene>
    <name evidence="2" type="ORF">ACG02S_08615</name>
</gene>
<dbReference type="Pfam" id="PF13557">
    <property type="entry name" value="Phenol_MetA_deg"/>
    <property type="match status" value="1"/>
</dbReference>
<organism evidence="2 3">
    <name type="scientific">Pelomonas dachongensis</name>
    <dbReference type="NCBI Taxonomy" id="3299029"/>
    <lineage>
        <taxon>Bacteria</taxon>
        <taxon>Pseudomonadati</taxon>
        <taxon>Pseudomonadota</taxon>
        <taxon>Betaproteobacteria</taxon>
        <taxon>Burkholderiales</taxon>
        <taxon>Sphaerotilaceae</taxon>
        <taxon>Roseateles</taxon>
    </lineage>
</organism>
<evidence type="ECO:0000256" key="1">
    <source>
        <dbReference type="SAM" id="SignalP"/>
    </source>
</evidence>